<dbReference type="InterPro" id="IPR025686">
    <property type="entry name" value="Glucos_trans_II"/>
</dbReference>
<keyword evidence="1" id="KW-0812">Transmembrane</keyword>
<dbReference type="AlphaFoldDB" id="A0AAW6P525"/>
<reference evidence="2" key="1">
    <citation type="submission" date="2023-03" db="EMBL/GenBank/DDBJ databases">
        <title>Draft assemblies of triclosan tolerant bacteria isolated from returned activated sludge.</title>
        <authorList>
            <person name="Van Hamelsveld S."/>
        </authorList>
    </citation>
    <scope>NUCLEOTIDE SEQUENCE</scope>
    <source>
        <strain evidence="2">GW210015_S63</strain>
    </source>
</reference>
<feature type="transmembrane region" description="Helical" evidence="1">
    <location>
        <begin position="340"/>
        <end position="357"/>
    </location>
</feature>
<feature type="transmembrane region" description="Helical" evidence="1">
    <location>
        <begin position="129"/>
        <end position="148"/>
    </location>
</feature>
<name>A0AAW6P525_9PSED</name>
<dbReference type="Pfam" id="PF14264">
    <property type="entry name" value="Glucos_trans_II"/>
    <property type="match status" value="1"/>
</dbReference>
<feature type="transmembrane region" description="Helical" evidence="1">
    <location>
        <begin position="104"/>
        <end position="123"/>
    </location>
</feature>
<accession>A0AAW6P525</accession>
<dbReference type="EMBL" id="JARJLR010000207">
    <property type="protein sequence ID" value="MDF3842311.1"/>
    <property type="molecule type" value="Genomic_DNA"/>
</dbReference>
<feature type="transmembrane region" description="Helical" evidence="1">
    <location>
        <begin position="369"/>
        <end position="388"/>
    </location>
</feature>
<dbReference type="Proteomes" id="UP001220662">
    <property type="component" value="Unassembled WGS sequence"/>
</dbReference>
<feature type="transmembrane region" description="Helical" evidence="1">
    <location>
        <begin position="279"/>
        <end position="301"/>
    </location>
</feature>
<feature type="transmembrane region" description="Helical" evidence="1">
    <location>
        <begin position="183"/>
        <end position="198"/>
    </location>
</feature>
<evidence type="ECO:0000313" key="3">
    <source>
        <dbReference type="Proteomes" id="UP001220662"/>
    </source>
</evidence>
<feature type="transmembrane region" description="Helical" evidence="1">
    <location>
        <begin position="82"/>
        <end position="99"/>
    </location>
</feature>
<evidence type="ECO:0000256" key="1">
    <source>
        <dbReference type="SAM" id="Phobius"/>
    </source>
</evidence>
<organism evidence="2 3">
    <name type="scientific">Pseudomonas citronellolis</name>
    <dbReference type="NCBI Taxonomy" id="53408"/>
    <lineage>
        <taxon>Bacteria</taxon>
        <taxon>Pseudomonadati</taxon>
        <taxon>Pseudomonadota</taxon>
        <taxon>Gammaproteobacteria</taxon>
        <taxon>Pseudomonadales</taxon>
        <taxon>Pseudomonadaceae</taxon>
        <taxon>Pseudomonas</taxon>
    </lineage>
</organism>
<feature type="transmembrane region" description="Helical" evidence="1">
    <location>
        <begin position="160"/>
        <end position="177"/>
    </location>
</feature>
<protein>
    <submittedName>
        <fullName evidence="2">Glucosyltransferase domain-containing protein</fullName>
    </submittedName>
</protein>
<evidence type="ECO:0000313" key="2">
    <source>
        <dbReference type="EMBL" id="MDF3842311.1"/>
    </source>
</evidence>
<keyword evidence="1" id="KW-1133">Transmembrane helix</keyword>
<sequence>MINKKYLYFVWSRDDMRLFALIFFFSIIAKGAAAFRGVSIDDYPFSLGVSDKQLELFLTQGRFLGWLTAYVIDAIGVNLNDTYFASALLVIALQAALVVSVMRFVGYSSLISAGIIGGLISLYPYSAELLTFKVILPIYALALVFTIIAIESAREGSKGFGVKVVAMLSIAAALMTYQASLNYLLVAAYGCLLMSVIFKRKDTESELEYHAMRSRGWWLLLFSFLGAALFLATLSLVKHLGLVGDVTARAKFIGINQLSKRVEEVSSALYIIFLKSEPIFPIGLKAVFMIITLTAILLVLANLLRGFRNYWNLVFGLFLLSLIPLLSIGIIIPFNDWWPVPRVLAHVSLLFGLLFLAAEKTISQGACNLIGRFFMVGGSLILLGFVFINNQVFADQQKIAQWDRFKVNRIVGRLEGMPDFKDIERLYVNGGGWGYPIGLRTLQGDMNISAFSAEWSKVPLVLESTGYNFGRPSATDIKIGTELCAERSPWPDKDSVFVRGELAVVCLER</sequence>
<proteinExistence type="predicted"/>
<comment type="caution">
    <text evidence="2">The sequence shown here is derived from an EMBL/GenBank/DDBJ whole genome shotgun (WGS) entry which is preliminary data.</text>
</comment>
<keyword evidence="1" id="KW-0472">Membrane</keyword>
<dbReference type="RefSeq" id="WP_276214482.1">
    <property type="nucleotide sequence ID" value="NZ_JARJLR010000207.1"/>
</dbReference>
<gene>
    <name evidence="2" type="ORF">P3W55_11405</name>
</gene>
<feature type="transmembrane region" description="Helical" evidence="1">
    <location>
        <begin position="313"/>
        <end position="334"/>
    </location>
</feature>
<feature type="transmembrane region" description="Helical" evidence="1">
    <location>
        <begin position="218"/>
        <end position="237"/>
    </location>
</feature>